<evidence type="ECO:0000313" key="3">
    <source>
        <dbReference type="Proteomes" id="UP000486602"/>
    </source>
</evidence>
<evidence type="ECO:0000256" key="1">
    <source>
        <dbReference type="SAM" id="MobiDB-lite"/>
    </source>
</evidence>
<organism evidence="2 3">
    <name type="scientific">Cryomorpha ignava</name>
    <dbReference type="NCBI Taxonomy" id="101383"/>
    <lineage>
        <taxon>Bacteria</taxon>
        <taxon>Pseudomonadati</taxon>
        <taxon>Bacteroidota</taxon>
        <taxon>Flavobacteriia</taxon>
        <taxon>Flavobacteriales</taxon>
        <taxon>Cryomorphaceae</taxon>
        <taxon>Cryomorpha</taxon>
    </lineage>
</organism>
<keyword evidence="3" id="KW-1185">Reference proteome</keyword>
<name>A0A7K3WKK8_9FLAO</name>
<proteinExistence type="predicted"/>
<dbReference type="RefSeq" id="WP_163282895.1">
    <property type="nucleotide sequence ID" value="NZ_JAAGVY010000002.1"/>
</dbReference>
<dbReference type="AlphaFoldDB" id="A0A7K3WKK8"/>
<evidence type="ECO:0000313" key="2">
    <source>
        <dbReference type="EMBL" id="NEN22169.1"/>
    </source>
</evidence>
<feature type="region of interest" description="Disordered" evidence="1">
    <location>
        <begin position="148"/>
        <end position="171"/>
    </location>
</feature>
<sequence length="171" mass="19996">MMNLKQLIQSNSWLSVAAILENLYPDQKESLESYEDVYEKLKFMAAEESNLSIEVEHQKDDFDGAEYVSVSGKYKNPEDEEETFPQAIEFEPWRKWLGMDITNETLADFSELEIIAHCLFEMTFAGYEEEDIQEELKKLEQEMDDYKAMTDDEKKANSISLDDLLDDMDNN</sequence>
<dbReference type="EMBL" id="JAAGVY010000002">
    <property type="protein sequence ID" value="NEN22169.1"/>
    <property type="molecule type" value="Genomic_DNA"/>
</dbReference>
<dbReference type="Pfam" id="PF20194">
    <property type="entry name" value="DUF6557"/>
    <property type="match status" value="1"/>
</dbReference>
<dbReference type="InterPro" id="IPR046687">
    <property type="entry name" value="DUF6557"/>
</dbReference>
<protein>
    <submittedName>
        <fullName evidence="2">Uncharacterized protein</fullName>
    </submittedName>
</protein>
<gene>
    <name evidence="2" type="ORF">G3O08_01460</name>
</gene>
<accession>A0A7K3WKK8</accession>
<reference evidence="2 3" key="1">
    <citation type="submission" date="2020-02" db="EMBL/GenBank/DDBJ databases">
        <title>Out from the shadows clarifying the taxonomy of the family Cryomorphaceae and related taxa by utilizing the GTDB taxonomic framework.</title>
        <authorList>
            <person name="Bowman J.P."/>
        </authorList>
    </citation>
    <scope>NUCLEOTIDE SEQUENCE [LARGE SCALE GENOMIC DNA]</scope>
    <source>
        <strain evidence="2 3">QSSC 1-22</strain>
    </source>
</reference>
<comment type="caution">
    <text evidence="2">The sequence shown here is derived from an EMBL/GenBank/DDBJ whole genome shotgun (WGS) entry which is preliminary data.</text>
</comment>
<dbReference type="Proteomes" id="UP000486602">
    <property type="component" value="Unassembled WGS sequence"/>
</dbReference>